<reference evidence="4" key="1">
    <citation type="submission" date="2016-10" db="EMBL/GenBank/DDBJ databases">
        <authorList>
            <person name="Varghese N."/>
            <person name="Submissions S."/>
        </authorList>
    </citation>
    <scope>NUCLEOTIDE SEQUENCE [LARGE SCALE GENOMIC DNA]</scope>
    <source>
        <strain evidence="4">DSM 16089</strain>
    </source>
</reference>
<feature type="compositionally biased region" description="Pro residues" evidence="1">
    <location>
        <begin position="75"/>
        <end position="102"/>
    </location>
</feature>
<dbReference type="AlphaFoldDB" id="A0A1H4MRM2"/>
<dbReference type="EMBL" id="FNSQ01000005">
    <property type="protein sequence ID" value="SEB85731.1"/>
    <property type="molecule type" value="Genomic_DNA"/>
</dbReference>
<protein>
    <submittedName>
        <fullName evidence="3">Uncharacterized protein</fullName>
    </submittedName>
</protein>
<evidence type="ECO:0000313" key="4">
    <source>
        <dbReference type="Proteomes" id="UP000183750"/>
    </source>
</evidence>
<gene>
    <name evidence="3" type="ORF">SAMN04489807_2237</name>
</gene>
<name>A0A1H4MRM2_9MICO</name>
<keyword evidence="4" id="KW-1185">Reference proteome</keyword>
<evidence type="ECO:0000256" key="1">
    <source>
        <dbReference type="SAM" id="MobiDB-lite"/>
    </source>
</evidence>
<feature type="compositionally biased region" description="Low complexity" evidence="1">
    <location>
        <begin position="103"/>
        <end position="116"/>
    </location>
</feature>
<keyword evidence="2" id="KW-1133">Transmembrane helix</keyword>
<dbReference type="Proteomes" id="UP000183750">
    <property type="component" value="Unassembled WGS sequence"/>
</dbReference>
<organism evidence="3 4">
    <name type="scientific">Microbacterium hydrocarbonoxydans</name>
    <dbReference type="NCBI Taxonomy" id="273678"/>
    <lineage>
        <taxon>Bacteria</taxon>
        <taxon>Bacillati</taxon>
        <taxon>Actinomycetota</taxon>
        <taxon>Actinomycetes</taxon>
        <taxon>Micrococcales</taxon>
        <taxon>Microbacteriaceae</taxon>
        <taxon>Microbacterium</taxon>
    </lineage>
</organism>
<sequence length="336" mass="35793">MDPRLARPVPDCPVGRWSAILLIMTMSLEEFRASLSSAERRGALGLPLTDVEAQQVADDSSSTQSWYSYWLSTQPTPPPPAGPDYDAPPPPAGPAYDAPPPAYAASEQAHPAASASDAQETAVLPEGVSAPATAPADPAYAATAAYPGYEGQPGAFAAYPDPGAAVGGEAPRKKRVGLWVTLSIVGALLLIAAIVVVFAFATARHWTKTDVPEQPETFHSEEYETGRYDVTMDKVNPCTVNQDWTDCTNLMVATYTAACADVELTETASLLCTDYSDAIAEMKAQDGDGYYVATLGTYGTLHQTPEIDTRQVSNDDYKPAVTHEAVCYLEFIGECE</sequence>
<feature type="region of interest" description="Disordered" evidence="1">
    <location>
        <begin position="69"/>
        <end position="122"/>
    </location>
</feature>
<feature type="transmembrane region" description="Helical" evidence="2">
    <location>
        <begin position="176"/>
        <end position="201"/>
    </location>
</feature>
<proteinExistence type="predicted"/>
<evidence type="ECO:0000256" key="2">
    <source>
        <dbReference type="SAM" id="Phobius"/>
    </source>
</evidence>
<keyword evidence="2" id="KW-0812">Transmembrane</keyword>
<keyword evidence="2" id="KW-0472">Membrane</keyword>
<evidence type="ECO:0000313" key="3">
    <source>
        <dbReference type="EMBL" id="SEB85731.1"/>
    </source>
</evidence>
<accession>A0A1H4MRM2</accession>